<dbReference type="Pfam" id="PF01037">
    <property type="entry name" value="AsnC_trans_reg"/>
    <property type="match status" value="1"/>
</dbReference>
<dbReference type="GO" id="GO:0006355">
    <property type="term" value="P:regulation of DNA-templated transcription"/>
    <property type="evidence" value="ECO:0007669"/>
    <property type="project" value="UniProtKB-ARBA"/>
</dbReference>
<dbReference type="Pfam" id="PF13412">
    <property type="entry name" value="HTH_24"/>
    <property type="match status" value="1"/>
</dbReference>
<dbReference type="GO" id="GO:0005829">
    <property type="term" value="C:cytosol"/>
    <property type="evidence" value="ECO:0007669"/>
    <property type="project" value="TreeGrafter"/>
</dbReference>
<dbReference type="SUPFAM" id="SSF54909">
    <property type="entry name" value="Dimeric alpha+beta barrel"/>
    <property type="match status" value="1"/>
</dbReference>
<evidence type="ECO:0000256" key="1">
    <source>
        <dbReference type="ARBA" id="ARBA00023015"/>
    </source>
</evidence>
<dbReference type="CDD" id="cd00090">
    <property type="entry name" value="HTH_ARSR"/>
    <property type="match status" value="1"/>
</dbReference>
<dbReference type="PANTHER" id="PTHR30154">
    <property type="entry name" value="LEUCINE-RESPONSIVE REGULATORY PROTEIN"/>
    <property type="match status" value="1"/>
</dbReference>
<dbReference type="PANTHER" id="PTHR30154:SF17">
    <property type="entry name" value="DNA-BINDING TRANSCRIPTIONAL ACTIVATOR DECR"/>
    <property type="match status" value="1"/>
</dbReference>
<dbReference type="InterPro" id="IPR036388">
    <property type="entry name" value="WH-like_DNA-bd_sf"/>
</dbReference>
<dbReference type="Gene3D" id="3.30.70.920">
    <property type="match status" value="1"/>
</dbReference>
<dbReference type="InterPro" id="IPR000485">
    <property type="entry name" value="AsnC-type_HTH_dom"/>
</dbReference>
<keyword evidence="3" id="KW-0804">Transcription</keyword>
<accession>A0A4R1ETI0</accession>
<dbReference type="AlphaFoldDB" id="A0A4R1ETI0"/>
<dbReference type="InterPro" id="IPR019888">
    <property type="entry name" value="Tscrpt_reg_AsnC-like"/>
</dbReference>
<evidence type="ECO:0000259" key="4">
    <source>
        <dbReference type="PROSITE" id="PS50956"/>
    </source>
</evidence>
<dbReference type="EMBL" id="SMFQ01000004">
    <property type="protein sequence ID" value="TCJ84523.1"/>
    <property type="molecule type" value="Genomic_DNA"/>
</dbReference>
<dbReference type="Gene3D" id="1.10.10.10">
    <property type="entry name" value="Winged helix-like DNA-binding domain superfamily/Winged helix DNA-binding domain"/>
    <property type="match status" value="1"/>
</dbReference>
<organism evidence="5 6">
    <name type="scientific">Cocleimonas flava</name>
    <dbReference type="NCBI Taxonomy" id="634765"/>
    <lineage>
        <taxon>Bacteria</taxon>
        <taxon>Pseudomonadati</taxon>
        <taxon>Pseudomonadota</taxon>
        <taxon>Gammaproteobacteria</taxon>
        <taxon>Thiotrichales</taxon>
        <taxon>Thiotrichaceae</taxon>
        <taxon>Cocleimonas</taxon>
    </lineage>
</organism>
<dbReference type="SMART" id="SM00344">
    <property type="entry name" value="HTH_ASNC"/>
    <property type="match status" value="1"/>
</dbReference>
<keyword evidence="6" id="KW-1185">Reference proteome</keyword>
<name>A0A4R1ETI0_9GAMM</name>
<evidence type="ECO:0000256" key="3">
    <source>
        <dbReference type="ARBA" id="ARBA00023163"/>
    </source>
</evidence>
<dbReference type="InterPro" id="IPR036390">
    <property type="entry name" value="WH_DNA-bd_sf"/>
</dbReference>
<evidence type="ECO:0000313" key="6">
    <source>
        <dbReference type="Proteomes" id="UP000294887"/>
    </source>
</evidence>
<gene>
    <name evidence="5" type="ORF">EV695_2480</name>
</gene>
<dbReference type="PROSITE" id="PS50956">
    <property type="entry name" value="HTH_ASNC_2"/>
    <property type="match status" value="1"/>
</dbReference>
<dbReference type="GO" id="GO:0043565">
    <property type="term" value="F:sequence-specific DNA binding"/>
    <property type="evidence" value="ECO:0007669"/>
    <property type="project" value="InterPro"/>
</dbReference>
<keyword evidence="2" id="KW-0238">DNA-binding</keyword>
<dbReference type="Proteomes" id="UP000294887">
    <property type="component" value="Unassembled WGS sequence"/>
</dbReference>
<evidence type="ECO:0000256" key="2">
    <source>
        <dbReference type="ARBA" id="ARBA00023125"/>
    </source>
</evidence>
<dbReference type="SUPFAM" id="SSF46785">
    <property type="entry name" value="Winged helix' DNA-binding domain"/>
    <property type="match status" value="1"/>
</dbReference>
<keyword evidence="1" id="KW-0805">Transcription regulation</keyword>
<evidence type="ECO:0000313" key="5">
    <source>
        <dbReference type="EMBL" id="TCJ84523.1"/>
    </source>
</evidence>
<reference evidence="5 6" key="1">
    <citation type="submission" date="2019-03" db="EMBL/GenBank/DDBJ databases">
        <title>Genomic Encyclopedia of Type Strains, Phase IV (KMG-IV): sequencing the most valuable type-strain genomes for metagenomic binning, comparative biology and taxonomic classification.</title>
        <authorList>
            <person name="Goeker M."/>
        </authorList>
    </citation>
    <scope>NUCLEOTIDE SEQUENCE [LARGE SCALE GENOMIC DNA]</scope>
    <source>
        <strain evidence="5 6">DSM 24830</strain>
    </source>
</reference>
<proteinExistence type="predicted"/>
<sequence>MGLFILNRLQKLNNGLYLPIYNLQRYKISNMIDLSEQDIKILKLLQSDADRSSSDIAEILNMSQSPCWRRINQLIQKDIINKKVAVLNREKLGIDLVAFSTINLRETRRRHLEAFEERVKEFEEVVECYTMTGSWDYMLKIVVRDIRQYEKFVRSKLLELPMIGEVHSHLAVTEIKNTTELPLNTQL</sequence>
<feature type="domain" description="HTH asnC-type" evidence="4">
    <location>
        <begin position="34"/>
        <end position="95"/>
    </location>
</feature>
<comment type="caution">
    <text evidence="5">The sequence shown here is derived from an EMBL/GenBank/DDBJ whole genome shotgun (WGS) entry which is preliminary data.</text>
</comment>
<dbReference type="InterPro" id="IPR011008">
    <property type="entry name" value="Dimeric_a/b-barrel"/>
</dbReference>
<dbReference type="GO" id="GO:0043200">
    <property type="term" value="P:response to amino acid"/>
    <property type="evidence" value="ECO:0007669"/>
    <property type="project" value="TreeGrafter"/>
</dbReference>
<dbReference type="InterPro" id="IPR019887">
    <property type="entry name" value="Tscrpt_reg_AsnC/Lrp_C"/>
</dbReference>
<protein>
    <submittedName>
        <fullName evidence="5">Lrp/AsnC family transcriptional regulator</fullName>
    </submittedName>
</protein>
<dbReference type="InterPro" id="IPR011991">
    <property type="entry name" value="ArsR-like_HTH"/>
</dbReference>